<dbReference type="Pfam" id="PF13151">
    <property type="entry name" value="DUF3990"/>
    <property type="match status" value="1"/>
</dbReference>
<proteinExistence type="predicted"/>
<sequence length="185" mass="21479">MYDYLDRFKLCYHGTTSNHAHHIVDAGIDVNKGYKAVDFGQGFYTTSSFEQAKKHAQKLWKDAKNNSISPAVVRLELDVINLKKSIKNHQLSSGIFEVDNDDFYYFVYNCRKEGLNDDVYHDHDIVAGPLADGKPNTSVKRLSRGYYEWEDFIRDLKPHGPNMDQLSFHTVRSLQYIIKKEVREL</sequence>
<dbReference type="InterPro" id="IPR025051">
    <property type="entry name" value="DUF3990"/>
</dbReference>
<dbReference type="EMBL" id="JBHUEK010000024">
    <property type="protein sequence ID" value="MFD1779882.1"/>
    <property type="molecule type" value="Genomic_DNA"/>
</dbReference>
<reference evidence="2" key="1">
    <citation type="journal article" date="2019" name="Int. J. Syst. Evol. Microbiol.">
        <title>The Global Catalogue of Microorganisms (GCM) 10K type strain sequencing project: providing services to taxonomists for standard genome sequencing and annotation.</title>
        <authorList>
            <consortium name="The Broad Institute Genomics Platform"/>
            <consortium name="The Broad Institute Genome Sequencing Center for Infectious Disease"/>
            <person name="Wu L."/>
            <person name="Ma J."/>
        </authorList>
    </citation>
    <scope>NUCLEOTIDE SEQUENCE [LARGE SCALE GENOMIC DNA]</scope>
    <source>
        <strain evidence="2">CCUG 15531</strain>
    </source>
</reference>
<accession>A0ABW4MPK0</accession>
<comment type="caution">
    <text evidence="1">The sequence shown here is derived from an EMBL/GenBank/DDBJ whole genome shotgun (WGS) entry which is preliminary data.</text>
</comment>
<evidence type="ECO:0000313" key="1">
    <source>
        <dbReference type="EMBL" id="MFD1779882.1"/>
    </source>
</evidence>
<protein>
    <submittedName>
        <fullName evidence="1">DUF3990 domain-containing protein</fullName>
    </submittedName>
</protein>
<dbReference type="Proteomes" id="UP001597227">
    <property type="component" value="Unassembled WGS sequence"/>
</dbReference>
<dbReference type="RefSeq" id="WP_388039304.1">
    <property type="nucleotide sequence ID" value="NZ_JBHUEK010000024.1"/>
</dbReference>
<keyword evidence="2" id="KW-1185">Reference proteome</keyword>
<organism evidence="1 2">
    <name type="scientific">Fredinandcohnia salidurans</name>
    <dbReference type="NCBI Taxonomy" id="2595041"/>
    <lineage>
        <taxon>Bacteria</taxon>
        <taxon>Bacillati</taxon>
        <taxon>Bacillota</taxon>
        <taxon>Bacilli</taxon>
        <taxon>Bacillales</taxon>
        <taxon>Bacillaceae</taxon>
        <taxon>Fredinandcohnia</taxon>
    </lineage>
</organism>
<gene>
    <name evidence="1" type="ORF">ACFSFW_14555</name>
</gene>
<name>A0ABW4MPK0_9BACI</name>
<dbReference type="SUPFAM" id="SSF56399">
    <property type="entry name" value="ADP-ribosylation"/>
    <property type="match status" value="1"/>
</dbReference>
<evidence type="ECO:0000313" key="2">
    <source>
        <dbReference type="Proteomes" id="UP001597227"/>
    </source>
</evidence>
<dbReference type="Gene3D" id="3.90.175.10">
    <property type="entry name" value="Diphtheria Toxin, domain 1"/>
    <property type="match status" value="1"/>
</dbReference>